<dbReference type="GO" id="GO:0016787">
    <property type="term" value="F:hydrolase activity"/>
    <property type="evidence" value="ECO:0007669"/>
    <property type="project" value="UniProtKB-KW"/>
</dbReference>
<feature type="domain" description="Fumarylacetoacetase-like C-terminal" evidence="3">
    <location>
        <begin position="99"/>
        <end position="274"/>
    </location>
</feature>
<evidence type="ECO:0000259" key="3">
    <source>
        <dbReference type="Pfam" id="PF01557"/>
    </source>
</evidence>
<comment type="caution">
    <text evidence="4">The sequence shown here is derived from an EMBL/GenBank/DDBJ whole genome shotgun (WGS) entry which is preliminary data.</text>
</comment>
<evidence type="ECO:0000313" key="4">
    <source>
        <dbReference type="EMBL" id="MCL6296158.1"/>
    </source>
</evidence>
<dbReference type="RefSeq" id="WP_249973645.1">
    <property type="nucleotide sequence ID" value="NZ_JAMFLZ010000006.1"/>
</dbReference>
<keyword evidence="4" id="KW-0378">Hydrolase</keyword>
<dbReference type="EMBL" id="JAMFLZ010000006">
    <property type="protein sequence ID" value="MCL6296158.1"/>
    <property type="molecule type" value="Genomic_DNA"/>
</dbReference>
<dbReference type="InterPro" id="IPR036663">
    <property type="entry name" value="Fumarylacetoacetase_C_sf"/>
</dbReference>
<dbReference type="InterPro" id="IPR011234">
    <property type="entry name" value="Fumarylacetoacetase-like_C"/>
</dbReference>
<sequence>MKVYKKEQTAIVEFENSFYELEVNNWDHFINRSGLYAFLKKQIETAKVVSKKLLKNIEAPIGAQEVWAAGVTYLRSKEARMDEAKASGGDVFYNKVYDADRPELFFKATSQRVVGTGKEINIRKDSDWDVPEPELTLLINSAGEIQGYTIGNDVSSRSIEGENPLYLPQAKVFEKCAGLGPCIYISENPLPTETEIEIEIERNDKVMYYGKVEIGMMKRTHNELIEYLFRECDFPNGVFLMTGTCLVPDDDFTLKIGDKITITISPIGTLINYVSMKTAEIKN</sequence>
<keyword evidence="5" id="KW-1185">Reference proteome</keyword>
<name>A0ABT0QGP7_9FLAO</name>
<evidence type="ECO:0000256" key="2">
    <source>
        <dbReference type="ARBA" id="ARBA00022723"/>
    </source>
</evidence>
<dbReference type="SUPFAM" id="SSF56529">
    <property type="entry name" value="FAH"/>
    <property type="match status" value="1"/>
</dbReference>
<protein>
    <submittedName>
        <fullName evidence="4">Fumarylacetoacetate hydrolase family protein</fullName>
    </submittedName>
</protein>
<keyword evidence="2" id="KW-0479">Metal-binding</keyword>
<dbReference type="PANTHER" id="PTHR42796">
    <property type="entry name" value="FUMARYLACETOACETATE HYDROLASE DOMAIN-CONTAINING PROTEIN 2A-RELATED"/>
    <property type="match status" value="1"/>
</dbReference>
<comment type="similarity">
    <text evidence="1">Belongs to the FAH family.</text>
</comment>
<dbReference type="Proteomes" id="UP001165381">
    <property type="component" value="Unassembled WGS sequence"/>
</dbReference>
<organism evidence="4 5">
    <name type="scientific">Jejuia spongiicola</name>
    <dbReference type="NCBI Taxonomy" id="2942207"/>
    <lineage>
        <taxon>Bacteria</taxon>
        <taxon>Pseudomonadati</taxon>
        <taxon>Bacteroidota</taxon>
        <taxon>Flavobacteriia</taxon>
        <taxon>Flavobacteriales</taxon>
        <taxon>Flavobacteriaceae</taxon>
        <taxon>Jejuia</taxon>
    </lineage>
</organism>
<dbReference type="Pfam" id="PF01557">
    <property type="entry name" value="FAA_hydrolase"/>
    <property type="match status" value="1"/>
</dbReference>
<evidence type="ECO:0000256" key="1">
    <source>
        <dbReference type="ARBA" id="ARBA00010211"/>
    </source>
</evidence>
<evidence type="ECO:0000313" key="5">
    <source>
        <dbReference type="Proteomes" id="UP001165381"/>
    </source>
</evidence>
<accession>A0ABT0QGP7</accession>
<dbReference type="Gene3D" id="3.90.850.10">
    <property type="entry name" value="Fumarylacetoacetase-like, C-terminal domain"/>
    <property type="match status" value="1"/>
</dbReference>
<proteinExistence type="inferred from homology"/>
<dbReference type="PANTHER" id="PTHR42796:SF7">
    <property type="entry name" value="2-DEHYDRO-3-DEOXY-D-ARABINONATE DEHYDRATASE"/>
    <property type="match status" value="1"/>
</dbReference>
<dbReference type="InterPro" id="IPR051121">
    <property type="entry name" value="FAH"/>
</dbReference>
<reference evidence="4" key="1">
    <citation type="submission" date="2022-05" db="EMBL/GenBank/DDBJ databases">
        <authorList>
            <person name="Park J.-S."/>
        </authorList>
    </citation>
    <scope>NUCLEOTIDE SEQUENCE</scope>
    <source>
        <strain evidence="4">2012CJ34-3</strain>
    </source>
</reference>
<gene>
    <name evidence="4" type="ORF">M3P09_14195</name>
</gene>